<dbReference type="RefSeq" id="WP_284133211.1">
    <property type="nucleotide sequence ID" value="NZ_JASKYM010000006.1"/>
</dbReference>
<sequence>MQKRVKHSIKNLKEVFNSQYINEVAKNTKFVQIKSDITAQDFLAFNVFYGEDICSAPLSKLRWKTIVVNIR</sequence>
<name>A0ABT7EBI2_9FIRM</name>
<reference evidence="1 2" key="1">
    <citation type="submission" date="2023-05" db="EMBL/GenBank/DDBJ databases">
        <title>Rombocin, a short stable natural nisin variant, displays selective antimicrobial activity against Listeria monocytogenes and employs dual mode of action to kill target bacterial strains.</title>
        <authorList>
            <person name="Wambui J."/>
            <person name="Stephan R."/>
            <person name="Kuipers O.P."/>
        </authorList>
    </citation>
    <scope>NUCLEOTIDE SEQUENCE [LARGE SCALE GENOMIC DNA]</scope>
    <source>
        <strain evidence="1 2">RC002</strain>
    </source>
</reference>
<dbReference type="EMBL" id="JASKYM010000006">
    <property type="protein sequence ID" value="MDK2564283.1"/>
    <property type="molecule type" value="Genomic_DNA"/>
</dbReference>
<accession>A0ABT7EBI2</accession>
<evidence type="ECO:0000313" key="1">
    <source>
        <dbReference type="EMBL" id="MDK2564283.1"/>
    </source>
</evidence>
<keyword evidence="2" id="KW-1185">Reference proteome</keyword>
<comment type="caution">
    <text evidence="1">The sequence shown here is derived from an EMBL/GenBank/DDBJ whole genome shotgun (WGS) entry which is preliminary data.</text>
</comment>
<organism evidence="1 2">
    <name type="scientific">Romboutsia sedimentorum</name>
    <dbReference type="NCBI Taxonomy" id="1368474"/>
    <lineage>
        <taxon>Bacteria</taxon>
        <taxon>Bacillati</taxon>
        <taxon>Bacillota</taxon>
        <taxon>Clostridia</taxon>
        <taxon>Peptostreptococcales</taxon>
        <taxon>Peptostreptococcaceae</taxon>
        <taxon>Romboutsia</taxon>
    </lineage>
</organism>
<proteinExistence type="predicted"/>
<evidence type="ECO:0000313" key="2">
    <source>
        <dbReference type="Proteomes" id="UP001301012"/>
    </source>
</evidence>
<gene>
    <name evidence="1" type="ORF">QOZ84_12045</name>
</gene>
<dbReference type="Proteomes" id="UP001301012">
    <property type="component" value="Unassembled WGS sequence"/>
</dbReference>
<protein>
    <submittedName>
        <fullName evidence="1">Uncharacterized protein</fullName>
    </submittedName>
</protein>